<evidence type="ECO:0000313" key="3">
    <source>
        <dbReference type="Proteomes" id="UP001221757"/>
    </source>
</evidence>
<comment type="caution">
    <text evidence="2">The sequence shown here is derived from an EMBL/GenBank/DDBJ whole genome shotgun (WGS) entry which is preliminary data.</text>
</comment>
<reference evidence="2" key="1">
    <citation type="submission" date="2023-03" db="EMBL/GenBank/DDBJ databases">
        <title>Massive genome expansion in bonnet fungi (Mycena s.s.) driven by repeated elements and novel gene families across ecological guilds.</title>
        <authorList>
            <consortium name="Lawrence Berkeley National Laboratory"/>
            <person name="Harder C.B."/>
            <person name="Miyauchi S."/>
            <person name="Viragh M."/>
            <person name="Kuo A."/>
            <person name="Thoen E."/>
            <person name="Andreopoulos B."/>
            <person name="Lu D."/>
            <person name="Skrede I."/>
            <person name="Drula E."/>
            <person name="Henrissat B."/>
            <person name="Morin E."/>
            <person name="Kohler A."/>
            <person name="Barry K."/>
            <person name="LaButti K."/>
            <person name="Morin E."/>
            <person name="Salamov A."/>
            <person name="Lipzen A."/>
            <person name="Mereny Z."/>
            <person name="Hegedus B."/>
            <person name="Baldrian P."/>
            <person name="Stursova M."/>
            <person name="Weitz H."/>
            <person name="Taylor A."/>
            <person name="Grigoriev I.V."/>
            <person name="Nagy L.G."/>
            <person name="Martin F."/>
            <person name="Kauserud H."/>
        </authorList>
    </citation>
    <scope>NUCLEOTIDE SEQUENCE</scope>
    <source>
        <strain evidence="2">CBHHK067</strain>
    </source>
</reference>
<organism evidence="2 3">
    <name type="scientific">Mycena rosella</name>
    <name type="common">Pink bonnet</name>
    <name type="synonym">Agaricus rosellus</name>
    <dbReference type="NCBI Taxonomy" id="1033263"/>
    <lineage>
        <taxon>Eukaryota</taxon>
        <taxon>Fungi</taxon>
        <taxon>Dikarya</taxon>
        <taxon>Basidiomycota</taxon>
        <taxon>Agaricomycotina</taxon>
        <taxon>Agaricomycetes</taxon>
        <taxon>Agaricomycetidae</taxon>
        <taxon>Agaricales</taxon>
        <taxon>Marasmiineae</taxon>
        <taxon>Mycenaceae</taxon>
        <taxon>Mycena</taxon>
    </lineage>
</organism>
<evidence type="ECO:0000313" key="2">
    <source>
        <dbReference type="EMBL" id="KAJ7710713.1"/>
    </source>
</evidence>
<evidence type="ECO:0000256" key="1">
    <source>
        <dbReference type="SAM" id="MobiDB-lite"/>
    </source>
</evidence>
<protein>
    <submittedName>
        <fullName evidence="2">Uncharacterized protein</fullName>
    </submittedName>
</protein>
<keyword evidence="3" id="KW-1185">Reference proteome</keyword>
<feature type="region of interest" description="Disordered" evidence="1">
    <location>
        <begin position="88"/>
        <end position="118"/>
    </location>
</feature>
<sequence>MQSTSCQGTCLSGALAFAPGVSLSLDFMAAPKCTVLPPTQAGTNSAMIAATRSTNIQSCCRVAQMPVASSAKPRPFCGCQKIKHCEKRRRRQKRTSTGQTRAKWLQADDQDPPHQPQVLPVFCDYADGLDRRQKEGAV</sequence>
<name>A0AAD7H337_MYCRO</name>
<gene>
    <name evidence="2" type="ORF">B0H17DRAFT_1123828</name>
</gene>
<dbReference type="Proteomes" id="UP001221757">
    <property type="component" value="Unassembled WGS sequence"/>
</dbReference>
<accession>A0AAD7H337</accession>
<dbReference type="EMBL" id="JARKIE010000001">
    <property type="protein sequence ID" value="KAJ7710713.1"/>
    <property type="molecule type" value="Genomic_DNA"/>
</dbReference>
<dbReference type="AlphaFoldDB" id="A0AAD7H337"/>
<proteinExistence type="predicted"/>